<organism evidence="1 2">
    <name type="scientific">Phytomonospora endophytica</name>
    <dbReference type="NCBI Taxonomy" id="714109"/>
    <lineage>
        <taxon>Bacteria</taxon>
        <taxon>Bacillati</taxon>
        <taxon>Actinomycetota</taxon>
        <taxon>Actinomycetes</taxon>
        <taxon>Micromonosporales</taxon>
        <taxon>Micromonosporaceae</taxon>
        <taxon>Phytomonospora</taxon>
    </lineage>
</organism>
<accession>A0A841FQR2</accession>
<proteinExistence type="predicted"/>
<dbReference type="Proteomes" id="UP000548476">
    <property type="component" value="Unassembled WGS sequence"/>
</dbReference>
<evidence type="ECO:0000313" key="1">
    <source>
        <dbReference type="EMBL" id="MBB6036128.1"/>
    </source>
</evidence>
<keyword evidence="2" id="KW-1185">Reference proteome</keyword>
<dbReference type="AlphaFoldDB" id="A0A841FQR2"/>
<dbReference type="EMBL" id="JACHGT010000008">
    <property type="protein sequence ID" value="MBB6036128.1"/>
    <property type="molecule type" value="Genomic_DNA"/>
</dbReference>
<reference evidence="1 2" key="1">
    <citation type="submission" date="2020-08" db="EMBL/GenBank/DDBJ databases">
        <title>Genomic Encyclopedia of Type Strains, Phase IV (KMG-IV): sequencing the most valuable type-strain genomes for metagenomic binning, comparative biology and taxonomic classification.</title>
        <authorList>
            <person name="Goeker M."/>
        </authorList>
    </citation>
    <scope>NUCLEOTIDE SEQUENCE [LARGE SCALE GENOMIC DNA]</scope>
    <source>
        <strain evidence="1 2">YIM 65646</strain>
    </source>
</reference>
<sequence length="191" mass="20844">MTLRNRLYTAFAARPRPSALAQPEGGGTARLLGDGLAGRAVGDVTTDDVKGVFEGNLWALSPEALRYYLPALMDLALHRYREVSVFAAELLSALTEPSREDVVASLDAFERLPPAELRDPQIADALRRQQLEWFDSGTPTAVFHERFDGLTAAEGSAVLEFLTAFAAAHGENFPFGEVDAAVERYWARYGG</sequence>
<gene>
    <name evidence="1" type="ORF">HNR73_003996</name>
</gene>
<dbReference type="RefSeq" id="WP_184788966.1">
    <property type="nucleotide sequence ID" value="NZ_BONT01000046.1"/>
</dbReference>
<name>A0A841FQR2_9ACTN</name>
<evidence type="ECO:0000313" key="2">
    <source>
        <dbReference type="Proteomes" id="UP000548476"/>
    </source>
</evidence>
<comment type="caution">
    <text evidence="1">The sequence shown here is derived from an EMBL/GenBank/DDBJ whole genome shotgun (WGS) entry which is preliminary data.</text>
</comment>
<protein>
    <submittedName>
        <fullName evidence="1">Uncharacterized protein</fullName>
    </submittedName>
</protein>